<dbReference type="Pfam" id="PF05724">
    <property type="entry name" value="TPMT"/>
    <property type="match status" value="1"/>
</dbReference>
<keyword evidence="6" id="KW-1185">Reference proteome</keyword>
<dbReference type="PANTHER" id="PTHR32183:SF6">
    <property type="entry name" value="CYSTEINE SULFINATE DESULFINASE_CYSTEINE DESULFURASE AND RELATED ENZYMES"/>
    <property type="match status" value="1"/>
</dbReference>
<dbReference type="InterPro" id="IPR008854">
    <property type="entry name" value="TPMT"/>
</dbReference>
<dbReference type="STRING" id="139825.A0A401GAX5"/>
<dbReference type="InParanoid" id="A0A401GAX5"/>
<dbReference type="GeneID" id="38776229"/>
<keyword evidence="1" id="KW-0597">Phosphoprotein</keyword>
<keyword evidence="4" id="KW-0949">S-adenosyl-L-methionine</keyword>
<gene>
    <name evidence="5" type="ORF">SCP_0205100</name>
</gene>
<comment type="caution">
    <text evidence="5">The sequence shown here is derived from an EMBL/GenBank/DDBJ whole genome shotgun (WGS) entry which is preliminary data.</text>
</comment>
<keyword evidence="3 5" id="KW-0808">Transferase</keyword>
<protein>
    <submittedName>
        <fullName evidence="5">S-adenosyl-L-methionine-dependent methyltransferase</fullName>
    </submittedName>
</protein>
<evidence type="ECO:0000256" key="4">
    <source>
        <dbReference type="ARBA" id="ARBA00022691"/>
    </source>
</evidence>
<dbReference type="GO" id="GO:0032259">
    <property type="term" value="P:methylation"/>
    <property type="evidence" value="ECO:0007669"/>
    <property type="project" value="UniProtKB-KW"/>
</dbReference>
<dbReference type="EMBL" id="BFAD01000002">
    <property type="protein sequence ID" value="GBE79312.1"/>
    <property type="molecule type" value="Genomic_DNA"/>
</dbReference>
<evidence type="ECO:0000256" key="3">
    <source>
        <dbReference type="ARBA" id="ARBA00022679"/>
    </source>
</evidence>
<evidence type="ECO:0000313" key="6">
    <source>
        <dbReference type="Proteomes" id="UP000287166"/>
    </source>
</evidence>
<dbReference type="PANTHER" id="PTHR32183">
    <property type="match status" value="1"/>
</dbReference>
<evidence type="ECO:0000256" key="2">
    <source>
        <dbReference type="ARBA" id="ARBA00022603"/>
    </source>
</evidence>
<evidence type="ECO:0000313" key="5">
    <source>
        <dbReference type="EMBL" id="GBE79312.1"/>
    </source>
</evidence>
<dbReference type="GO" id="GO:0008757">
    <property type="term" value="F:S-adenosylmethionine-dependent methyltransferase activity"/>
    <property type="evidence" value="ECO:0007669"/>
    <property type="project" value="InterPro"/>
</dbReference>
<dbReference type="PROSITE" id="PS51585">
    <property type="entry name" value="SAM_MT_TPMT"/>
    <property type="match status" value="1"/>
</dbReference>
<organism evidence="5 6">
    <name type="scientific">Sparassis crispa</name>
    <dbReference type="NCBI Taxonomy" id="139825"/>
    <lineage>
        <taxon>Eukaryota</taxon>
        <taxon>Fungi</taxon>
        <taxon>Dikarya</taxon>
        <taxon>Basidiomycota</taxon>
        <taxon>Agaricomycotina</taxon>
        <taxon>Agaricomycetes</taxon>
        <taxon>Polyporales</taxon>
        <taxon>Sparassidaceae</taxon>
        <taxon>Sparassis</taxon>
    </lineage>
</organism>
<dbReference type="OrthoDB" id="276151at2759"/>
<evidence type="ECO:0000256" key="1">
    <source>
        <dbReference type="ARBA" id="ARBA00022553"/>
    </source>
</evidence>
<name>A0A401GAX5_9APHY</name>
<dbReference type="Proteomes" id="UP000287166">
    <property type="component" value="Unassembled WGS sequence"/>
</dbReference>
<dbReference type="AlphaFoldDB" id="A0A401GAX5"/>
<reference evidence="5 6" key="1">
    <citation type="journal article" date="2018" name="Sci. Rep.">
        <title>Genome sequence of the cauliflower mushroom Sparassis crispa (Hanabiratake) and its association with beneficial usage.</title>
        <authorList>
            <person name="Kiyama R."/>
            <person name="Furutani Y."/>
            <person name="Kawaguchi K."/>
            <person name="Nakanishi T."/>
        </authorList>
    </citation>
    <scope>NUCLEOTIDE SEQUENCE [LARGE SCALE GENOMIC DNA]</scope>
</reference>
<proteinExistence type="predicted"/>
<dbReference type="RefSeq" id="XP_027610225.1">
    <property type="nucleotide sequence ID" value="XM_027754424.1"/>
</dbReference>
<sequence>MALLPGNPIQQRVRDLISEHREAGWDKAWQENVTPWDAGQPQPALRQLVESKILDLPTSGRALIPGCGRGYDAMLIATNLGLDTLAVDISPTAVAAAKAAVEGSNLPSSVKVTIELDDFFALASSAPKQFDLVYDYTFFVAILPSQRDDWGRTMSSIVKPGGYLITLVFPIDPPQEVGPPFYVRPEHYVGPLGAGWEKVYDEAPEVSLGSHAGRERMIVWKRLL</sequence>
<dbReference type="Gene3D" id="3.40.50.150">
    <property type="entry name" value="Vaccinia Virus protein VP39"/>
    <property type="match status" value="1"/>
</dbReference>
<dbReference type="InterPro" id="IPR029063">
    <property type="entry name" value="SAM-dependent_MTases_sf"/>
</dbReference>
<accession>A0A401GAX5</accession>
<dbReference type="CDD" id="cd02440">
    <property type="entry name" value="AdoMet_MTases"/>
    <property type="match status" value="1"/>
</dbReference>
<keyword evidence="2 5" id="KW-0489">Methyltransferase</keyword>
<dbReference type="SUPFAM" id="SSF53335">
    <property type="entry name" value="S-adenosyl-L-methionine-dependent methyltransferases"/>
    <property type="match status" value="1"/>
</dbReference>